<accession>A0ABU2SMR6</accession>
<organism evidence="1 2">
    <name type="scientific">Streptomyces hesseae</name>
    <dbReference type="NCBI Taxonomy" id="3075519"/>
    <lineage>
        <taxon>Bacteria</taxon>
        <taxon>Bacillati</taxon>
        <taxon>Actinomycetota</taxon>
        <taxon>Actinomycetes</taxon>
        <taxon>Kitasatosporales</taxon>
        <taxon>Streptomycetaceae</taxon>
        <taxon>Streptomyces</taxon>
    </lineage>
</organism>
<proteinExistence type="predicted"/>
<sequence length="259" mass="28183">MKAARIEAQRAKRRTGLTAGAVSRVLGKAGILRAELRSDGTAKTEGFKAQGEEGIHRVAVIWCGGEIAAGEGLPEDLRACAQVLASAGYPVRRTPYGAALWVFPKGSDPAEGLALEEEEFEENDVEEPALWSPVDPVPGQLGLFGEAGEEEPQPGSERWDIRRVREILAERFEEAYGGRDGFHVGPEMWDVMVTRQQGTAITRPRGGAGQCWDIAMAKYLVHLEAAGLEVVTKDRHCIVVRVPRPASRRPTRGFSTRAS</sequence>
<gene>
    <name evidence="1" type="ORF">RM609_12800</name>
</gene>
<dbReference type="EMBL" id="JAVRFI010000006">
    <property type="protein sequence ID" value="MDT0449941.1"/>
    <property type="molecule type" value="Genomic_DNA"/>
</dbReference>
<reference evidence="1" key="1">
    <citation type="submission" date="2024-05" db="EMBL/GenBank/DDBJ databases">
        <title>30 novel species of actinomycetes from the DSMZ collection.</title>
        <authorList>
            <person name="Nouioui I."/>
        </authorList>
    </citation>
    <scope>NUCLEOTIDE SEQUENCE</scope>
    <source>
        <strain evidence="1">DSM 40473</strain>
    </source>
</reference>
<dbReference type="RefSeq" id="WP_311610524.1">
    <property type="nucleotide sequence ID" value="NZ_JAVRFI010000006.1"/>
</dbReference>
<comment type="caution">
    <text evidence="1">The sequence shown here is derived from an EMBL/GenBank/DDBJ whole genome shotgun (WGS) entry which is preliminary data.</text>
</comment>
<evidence type="ECO:0000313" key="2">
    <source>
        <dbReference type="Proteomes" id="UP001180531"/>
    </source>
</evidence>
<dbReference type="Proteomes" id="UP001180531">
    <property type="component" value="Unassembled WGS sequence"/>
</dbReference>
<keyword evidence="2" id="KW-1185">Reference proteome</keyword>
<protein>
    <submittedName>
        <fullName evidence="1">Uncharacterized protein</fullName>
    </submittedName>
</protein>
<name>A0ABU2SMR6_9ACTN</name>
<evidence type="ECO:0000313" key="1">
    <source>
        <dbReference type="EMBL" id="MDT0449941.1"/>
    </source>
</evidence>